<sequence length="62" mass="7115">VKPNIPSRETWGDLSCTISQDRVITTFQKPFPISAASKTESERQAWKWTRENDPGYIFNTAL</sequence>
<feature type="non-terminal residue" evidence="1">
    <location>
        <position position="1"/>
    </location>
</feature>
<evidence type="ECO:0000313" key="2">
    <source>
        <dbReference type="Proteomes" id="UP000249402"/>
    </source>
</evidence>
<dbReference type="RefSeq" id="XP_025569610.1">
    <property type="nucleotide sequence ID" value="XM_025723546.1"/>
</dbReference>
<proteinExistence type="predicted"/>
<accession>A0A395GJ27</accession>
<reference evidence="1 2" key="1">
    <citation type="submission" date="2018-02" db="EMBL/GenBank/DDBJ databases">
        <title>The genomes of Aspergillus section Nigri reveals drivers in fungal speciation.</title>
        <authorList>
            <consortium name="DOE Joint Genome Institute"/>
            <person name="Vesth T.C."/>
            <person name="Nybo J."/>
            <person name="Theobald S."/>
            <person name="Brandl J."/>
            <person name="Frisvad J.C."/>
            <person name="Nielsen K.F."/>
            <person name="Lyhne E.K."/>
            <person name="Kogle M.E."/>
            <person name="Kuo A."/>
            <person name="Riley R."/>
            <person name="Clum A."/>
            <person name="Nolan M."/>
            <person name="Lipzen A."/>
            <person name="Salamov A."/>
            <person name="Henrissat B."/>
            <person name="Wiebenga A."/>
            <person name="De vries R.P."/>
            <person name="Grigoriev I.V."/>
            <person name="Mortensen U.H."/>
            <person name="Andersen M.R."/>
            <person name="Baker S.E."/>
        </authorList>
    </citation>
    <scope>NUCLEOTIDE SEQUENCE [LARGE SCALE GENOMIC DNA]</scope>
    <source>
        <strain evidence="1 2">CBS 121593</strain>
    </source>
</reference>
<dbReference type="AlphaFoldDB" id="A0A395GJ27"/>
<dbReference type="STRING" id="1448316.A0A395GJ27"/>
<keyword evidence="2" id="KW-1185">Reference proteome</keyword>
<dbReference type="Proteomes" id="UP000249402">
    <property type="component" value="Unassembled WGS sequence"/>
</dbReference>
<dbReference type="VEuPathDB" id="FungiDB:BO80DRAFT_487272"/>
<name>A0A395GJ27_9EURO</name>
<dbReference type="GeneID" id="37228411"/>
<organism evidence="1 2">
    <name type="scientific">Aspergillus ibericus CBS 121593</name>
    <dbReference type="NCBI Taxonomy" id="1448316"/>
    <lineage>
        <taxon>Eukaryota</taxon>
        <taxon>Fungi</taxon>
        <taxon>Dikarya</taxon>
        <taxon>Ascomycota</taxon>
        <taxon>Pezizomycotina</taxon>
        <taxon>Eurotiomycetes</taxon>
        <taxon>Eurotiomycetidae</taxon>
        <taxon>Eurotiales</taxon>
        <taxon>Aspergillaceae</taxon>
        <taxon>Aspergillus</taxon>
        <taxon>Aspergillus subgen. Circumdati</taxon>
    </lineage>
</organism>
<dbReference type="EMBL" id="KZ824497">
    <property type="protein sequence ID" value="RAK95282.1"/>
    <property type="molecule type" value="Genomic_DNA"/>
</dbReference>
<gene>
    <name evidence="1" type="ORF">BO80DRAFT_487272</name>
</gene>
<evidence type="ECO:0000313" key="1">
    <source>
        <dbReference type="EMBL" id="RAK95282.1"/>
    </source>
</evidence>
<protein>
    <submittedName>
        <fullName evidence="1">Uncharacterized protein</fullName>
    </submittedName>
</protein>